<accession>A0A1V4SJ82</accession>
<dbReference type="STRING" id="48256.CLHUN_23460"/>
<dbReference type="SMART" id="SM01067">
    <property type="entry name" value="CBM_3"/>
    <property type="match status" value="1"/>
</dbReference>
<feature type="domain" description="HYR" evidence="3">
    <location>
        <begin position="1279"/>
        <end position="1357"/>
    </location>
</feature>
<evidence type="ECO:0000256" key="1">
    <source>
        <dbReference type="ARBA" id="ARBA00022737"/>
    </source>
</evidence>
<dbReference type="PROSITE" id="PS50825">
    <property type="entry name" value="HYR"/>
    <property type="match status" value="2"/>
</dbReference>
<sequence>MKHLKNPFTALAKYTGKQIKWVYCMLMILLVSLAAVPNADYAYSAGETGLSLQAVSPLRQQIKLTQPSAAIPGGRGYMLPQKVVVKDSSGMPVAGVSVTFEVSVNDTVTSVMRGSNSRFLTVTTDANGMASAANTHSSYLGEGYQAYSKNSGVVQTLQVKAGIPGGNTVSFDVEVGTYNSNIVDNTPPFISVQAKDDTGADYVAGTWTSRTVTVSYSAEDSISTIRSCTPSQVFSEEGANHTSTGIAIDSCNNSSSVTFGPICIDKTAPVTTTAFSKPKSGTWYDDKVTVAFDAIDNVSGVKAIFYKIGEGSPVRLEGSSAVANIEVEGVSSITYWSEDKAGNVEQARSFSVKIDKTAPTVESRLTPEKNEKGWNKNNVTLILTGMDSCSGVKEIHYKVGEAGQEKIVAADNATILFDTEGISKVFYWAVDNVGKVSATGNIEIKLDKSIPVITVPADISAEASAVYTKLDIGTARVDDLGEVTLKNDAPEQGFSVGTTKVTWTATDSVGFVSSAVQNVTIKDTTNPVLTVQGDVVIEATAVKTPYTLKQPTATDIFSVTITHDAPEKFPVGKTPVTWKAKDANGNEVTAVQNVIVIDSQKPVLTLPKNVTVEAQGRRTVVDIGQATATDIFDVEVSSNAPADFPLGKSTVTWKAVDANNNVTTGDQEILVQDTTDPELTIPEDITREADARRVKLDIGKAEARDIFEVEVKSNAPKDYPVGTTEVIWEARDENGNVSTKVQKITITDKTKPTFTIPGDIKIEAEGEKTYVPIELPQVYDIFEMVHSRTGPQDNMFPVGHTVITWTFTDANGNSVSFSQNITVEDTISPLLTLPEDVKVEATAVKSKVDIKEPSVSDIFPVTVTNNAPKDGFDVGTTEVTWTATDANGNSTKGVQHVTVEDKTKPVLTIPSDKIAEAKALRTAVEIGQATATDIFGVDVKSDAPLDYSLGDTYVTWTARDEHNNEASKIQKITIIDTTKPFLAVPKDKTVEADAEKTKVALGEAEATDIFAVTVTNDAPKDGFPVGTTKVTWTATDANGNFTTGVQNITVTDKTAPVLKVPDNKTCEATAIKTPVDIGQATATDIFKVNISNNGIKDYPLGRTIVTWTATDENNNVTAGTQEIKVVDTTPPNMIPPEDMTFEATGIKTKVEAIKAPVVTDIFQFTLSKDAPEEYPYGPTLVTWTAIDVNGNKSTCTQTINIVDTTAPELTAPADITGWEATAAEGTPVELGTPVYSDIFQVEWENDAPAVFPVGTTVVTWTATDEHGNKTEKTQKVTVVDTTPPELTAPADITDWEATAAEGTPVELGTPEYSDIFQVEWKNDAPVVFPVGTTIVTWTATDEHGNRTEKTQKVTVVDTTAPELTAPADITDWEATAAEGTPVELGTPEYSDIFRVEWKNDAPGVFPVGTTLVKWTAVDEHGNKTEKTQKVTVVDTTAPELTAPADITDWEATAAEGTPVELGTPEYSDIFQVEWKNDAPVVFPVGTTVVTWTATDEHGNKTEKTQKVTVVDTTAPELTAPADITDWEATAAEGTPVELGTPEYSDIFKVEWKNDAPVVFPVGTTIVTWTATDEHGNKTEKTQKVTVVDTTAPELTAPADITDWEATAAEGTPVELGTPEYSDIFKVEWKNDAPGIFPVGTTVVTWTATDEHGNKTEKTQKVIVVDTTAPELTAPADITDWEATAAEGTPVELGTPEYSDIFKVEWKNDAPVVFPVGTTVVTWTATDEHGNKTEKTQKVTVVDTTAPELTAPADITDWEATAAEGTPVELGTPEYSDIFKVEWKNDASGVFPVGTTVVTWTATDEHGNKTEKTQKVTVVDTIAPELTAPADISDWEATAAEGTPVELGTPEYSDIFKVTVTSDKPAVFPVGTTTVKWTAVDEHGNKTEKTQKVTVVDTIAPELTIPADITGKEATAADGTPVDIGNAQAKDIFKVTVTSDKPAVFPVGTTTVKWTAVDEHGNKTEKTQKVTVVDTIAPELTIPADITGKEATAADGTPVDIGTAQAKDIFKVTVTSDKPAVFPVGTTLVKWTAVDEHGNKTEKTQKVTVVDTIAPELTIPADITGKEATAAAGTPVDIGNAQAKDIFKVTVTSDKPAVFPVGTTSVKWTAVDEHGNKTEKTQRVTVVDTIAPELTIPADITGKEATAADGTPVDIGTAQAKDIFKVTVTSNKPAVFPVGTTLVKWTAVDEHGNKTEKTQKVTVVDTTKPVIKAPADITVPATGTRTKVSIGTATAQDIFKTTISSDAPADFPVGTTIVTWRATDSNGNTSTATQKITVVQKLKVMSFNATRNNSTNTIDPRFMLENTGSTDINLSDIKLRYYYTVDGDMTQLYACDYAQVAGAGNQRAITASVSGRFVNVTGKANCDYYLEVSFSSSAGTLKPGEKVMVQNRFAKTNWTNYTQNNDYSFNSTAIDYTETSKVTVYSSGILFGGTEP</sequence>
<dbReference type="Pfam" id="PF00942">
    <property type="entry name" value="CBM_3"/>
    <property type="match status" value="1"/>
</dbReference>
<dbReference type="EC" id="3.2.1.91" evidence="5"/>
<dbReference type="InterPro" id="IPR001956">
    <property type="entry name" value="CBM3"/>
</dbReference>
<dbReference type="Proteomes" id="UP000191554">
    <property type="component" value="Unassembled WGS sequence"/>
</dbReference>
<keyword evidence="2" id="KW-0812">Transmembrane</keyword>
<dbReference type="RefSeq" id="WP_165755732.1">
    <property type="nucleotide sequence ID" value="NZ_MZGX01000014.1"/>
</dbReference>
<dbReference type="SUPFAM" id="SSF49384">
    <property type="entry name" value="Carbohydrate-binding domain"/>
    <property type="match status" value="1"/>
</dbReference>
<evidence type="ECO:0000313" key="5">
    <source>
        <dbReference type="EMBL" id="OPX43864.1"/>
    </source>
</evidence>
<dbReference type="GO" id="GO:0005975">
    <property type="term" value="P:carbohydrate metabolic process"/>
    <property type="evidence" value="ECO:0007669"/>
    <property type="project" value="InterPro"/>
</dbReference>
<dbReference type="NCBIfam" id="NF047446">
    <property type="entry name" value="barrel_OmpL47"/>
    <property type="match status" value="1"/>
</dbReference>
<dbReference type="PANTHER" id="PTHR24273:SF32">
    <property type="entry name" value="HYALIN"/>
    <property type="match status" value="1"/>
</dbReference>
<evidence type="ECO:0000256" key="2">
    <source>
        <dbReference type="SAM" id="Phobius"/>
    </source>
</evidence>
<dbReference type="EMBL" id="MZGX01000014">
    <property type="protein sequence ID" value="OPX43864.1"/>
    <property type="molecule type" value="Genomic_DNA"/>
</dbReference>
<evidence type="ECO:0000259" key="3">
    <source>
        <dbReference type="PROSITE" id="PS50825"/>
    </source>
</evidence>
<keyword evidence="2" id="KW-1133">Transmembrane helix</keyword>
<comment type="caution">
    <text evidence="5">The sequence shown here is derived from an EMBL/GenBank/DDBJ whole genome shotgun (WGS) entry which is preliminary data.</text>
</comment>
<keyword evidence="6" id="KW-1185">Reference proteome</keyword>
<dbReference type="PANTHER" id="PTHR24273">
    <property type="entry name" value="FI04643P-RELATED"/>
    <property type="match status" value="1"/>
</dbReference>
<evidence type="ECO:0000313" key="6">
    <source>
        <dbReference type="Proteomes" id="UP000191554"/>
    </source>
</evidence>
<feature type="domain" description="CBM3" evidence="4">
    <location>
        <begin position="2277"/>
        <end position="2435"/>
    </location>
</feature>
<dbReference type="InterPro" id="IPR058094">
    <property type="entry name" value="Ig-like_OmpL47-like"/>
</dbReference>
<keyword evidence="1" id="KW-0677">Repeat</keyword>
<organism evidence="5 6">
    <name type="scientific">Ruminiclostridium hungatei</name>
    <name type="common">Clostridium hungatei</name>
    <dbReference type="NCBI Taxonomy" id="48256"/>
    <lineage>
        <taxon>Bacteria</taxon>
        <taxon>Bacillati</taxon>
        <taxon>Bacillota</taxon>
        <taxon>Clostridia</taxon>
        <taxon>Eubacteriales</taxon>
        <taxon>Oscillospiraceae</taxon>
        <taxon>Ruminiclostridium</taxon>
    </lineage>
</organism>
<dbReference type="InterPro" id="IPR003410">
    <property type="entry name" value="HYR_dom"/>
</dbReference>
<reference evidence="5 6" key="1">
    <citation type="submission" date="2017-03" db="EMBL/GenBank/DDBJ databases">
        <title>Genome sequence of Clostridium hungatei DSM 14427.</title>
        <authorList>
            <person name="Poehlein A."/>
            <person name="Daniel R."/>
        </authorList>
    </citation>
    <scope>NUCLEOTIDE SEQUENCE [LARGE SCALE GENOMIC DNA]</scope>
    <source>
        <strain evidence="5 6">DSM 14427</strain>
    </source>
</reference>
<gene>
    <name evidence="5" type="primary">celY</name>
    <name evidence="5" type="ORF">CLHUN_23460</name>
</gene>
<dbReference type="Gene3D" id="2.60.40.710">
    <property type="entry name" value="Endoglucanase-like"/>
    <property type="match status" value="1"/>
</dbReference>
<dbReference type="GO" id="GO:0016162">
    <property type="term" value="F:cellulose 1,4-beta-cellobiosidase activity"/>
    <property type="evidence" value="ECO:0007669"/>
    <property type="project" value="UniProtKB-EC"/>
</dbReference>
<protein>
    <submittedName>
        <fullName evidence="5">Exoglucanase-2</fullName>
        <ecNumber evidence="5">3.2.1.91</ecNumber>
    </submittedName>
</protein>
<evidence type="ECO:0000259" key="4">
    <source>
        <dbReference type="PROSITE" id="PS51172"/>
    </source>
</evidence>
<keyword evidence="5" id="KW-0378">Hydrolase</keyword>
<feature type="transmembrane region" description="Helical" evidence="2">
    <location>
        <begin position="21"/>
        <end position="43"/>
    </location>
</feature>
<dbReference type="PROSITE" id="PS51172">
    <property type="entry name" value="CBM3"/>
    <property type="match status" value="1"/>
</dbReference>
<feature type="domain" description="HYR" evidence="3">
    <location>
        <begin position="975"/>
        <end position="1052"/>
    </location>
</feature>
<keyword evidence="2" id="KW-0472">Membrane</keyword>
<dbReference type="GO" id="GO:0030248">
    <property type="term" value="F:cellulose binding"/>
    <property type="evidence" value="ECO:0007669"/>
    <property type="project" value="InterPro"/>
</dbReference>
<name>A0A1V4SJ82_RUMHU</name>
<keyword evidence="5" id="KW-0326">Glycosidase</keyword>
<proteinExistence type="predicted"/>
<dbReference type="InterPro" id="IPR036966">
    <property type="entry name" value="CBM3_sf"/>
</dbReference>
<dbReference type="Gene3D" id="3.30.1920.20">
    <property type="match status" value="1"/>
</dbReference>
<dbReference type="InterPro" id="IPR008965">
    <property type="entry name" value="CBM2/CBM3_carb-bd_dom_sf"/>
</dbReference>
<dbReference type="Gene3D" id="2.60.40.1120">
    <property type="entry name" value="Carboxypeptidase-like, regulatory domain"/>
    <property type="match status" value="1"/>
</dbReference>
<dbReference type="Pfam" id="PF02494">
    <property type="entry name" value="HYR"/>
    <property type="match status" value="4"/>
</dbReference>